<evidence type="ECO:0000256" key="11">
    <source>
        <dbReference type="ARBA" id="ARBA00046076"/>
    </source>
</evidence>
<dbReference type="InterPro" id="IPR006594">
    <property type="entry name" value="LisH"/>
</dbReference>
<protein>
    <recommendedName>
        <fullName evidence="9">Centrosomal protein 43</fullName>
    </recommendedName>
    <alternativeName>
        <fullName evidence="10">FGFR1 oncogene partner</fullName>
    </alternativeName>
</protein>
<evidence type="ECO:0000256" key="4">
    <source>
        <dbReference type="ARBA" id="ARBA00022490"/>
    </source>
</evidence>
<evidence type="ECO:0000256" key="5">
    <source>
        <dbReference type="ARBA" id="ARBA00022553"/>
    </source>
</evidence>
<comment type="subunit">
    <text evidence="12">Homodimer. Part of a ternary complex that contains CEP350, CEP43 and MAPRE1. Interacts directly with CEP350 and MAPRE1. Interacts with CEP19. Interacts (via N-terminus) with CEP350 (via C-terminus).</text>
</comment>
<dbReference type="InterPro" id="IPR018993">
    <property type="entry name" value="FOP_dimerisation-dom_N"/>
</dbReference>
<dbReference type="GO" id="GO:0034453">
    <property type="term" value="P:microtubule anchoring"/>
    <property type="evidence" value="ECO:0007669"/>
    <property type="project" value="InterPro"/>
</dbReference>
<evidence type="ECO:0000256" key="6">
    <source>
        <dbReference type="ARBA" id="ARBA00022794"/>
    </source>
</evidence>
<dbReference type="GO" id="GO:0005813">
    <property type="term" value="C:centrosome"/>
    <property type="evidence" value="ECO:0007669"/>
    <property type="project" value="UniProtKB-SubCell"/>
</dbReference>
<evidence type="ECO:0000256" key="7">
    <source>
        <dbReference type="ARBA" id="ARBA00023212"/>
    </source>
</evidence>
<gene>
    <name evidence="15" type="ORF">LGLO00237_LOCUS34279</name>
</gene>
<keyword evidence="8" id="KW-0966">Cell projection</keyword>
<dbReference type="PANTHER" id="PTHR15431:SF9">
    <property type="entry name" value="CENTROSOMAL PROTEIN 43"/>
    <property type="match status" value="1"/>
</dbReference>
<evidence type="ECO:0000256" key="3">
    <source>
        <dbReference type="ARBA" id="ARBA00005385"/>
    </source>
</evidence>
<proteinExistence type="inferred from homology"/>
<sequence>MSNIEQLQDQVAKALEAKGVLSKLRAEIRKHVFDVMEEQENAEGKAPLPNPALASVLNTSEGRIAASLVADFLKTCHLDHTLSVFTSEADLKGQIMGKSELASSTGFKVEDDKPLMLGCLGGSAELEAASTSTDTKASAERASPEEKQEAKSKPITTLPKAKLSGLPSIGKKPGLSPLAPLKPKGGLAPLKKARPKQAEPEPTAKPANVDEDDVADDIGDEIDIPEDEDNWDAQDYDQGDDDLYSADPLIPGDINDALKGYDYVENVELKE</sequence>
<feature type="compositionally biased region" description="Low complexity" evidence="13">
    <location>
        <begin position="170"/>
        <end position="190"/>
    </location>
</feature>
<feature type="compositionally biased region" description="Basic and acidic residues" evidence="13">
    <location>
        <begin position="137"/>
        <end position="152"/>
    </location>
</feature>
<feature type="compositionally biased region" description="Acidic residues" evidence="13">
    <location>
        <begin position="209"/>
        <end position="244"/>
    </location>
</feature>
<dbReference type="AlphaFoldDB" id="A0A7S3ZGN2"/>
<keyword evidence="4" id="KW-0963">Cytoplasm</keyword>
<feature type="region of interest" description="Disordered" evidence="13">
    <location>
        <begin position="127"/>
        <end position="248"/>
    </location>
</feature>
<dbReference type="GO" id="GO:0030030">
    <property type="term" value="P:cell projection organization"/>
    <property type="evidence" value="ECO:0007669"/>
    <property type="project" value="UniProtKB-KW"/>
</dbReference>
<evidence type="ECO:0000256" key="13">
    <source>
        <dbReference type="SAM" id="MobiDB-lite"/>
    </source>
</evidence>
<evidence type="ECO:0000256" key="2">
    <source>
        <dbReference type="ARBA" id="ARBA00004300"/>
    </source>
</evidence>
<evidence type="ECO:0000256" key="1">
    <source>
        <dbReference type="ARBA" id="ARBA00004120"/>
    </source>
</evidence>
<dbReference type="EMBL" id="HBIV01049473">
    <property type="protein sequence ID" value="CAE0682491.1"/>
    <property type="molecule type" value="Transcribed_RNA"/>
</dbReference>
<dbReference type="Pfam" id="PF09398">
    <property type="entry name" value="FOP_dimer"/>
    <property type="match status" value="1"/>
</dbReference>
<evidence type="ECO:0000256" key="9">
    <source>
        <dbReference type="ARBA" id="ARBA00041026"/>
    </source>
</evidence>
<dbReference type="PANTHER" id="PTHR15431">
    <property type="entry name" value="FGFR1 ONCOGENE PARTNER/LISH DOMAIN-CONTAINING PROTEIN"/>
    <property type="match status" value="1"/>
</dbReference>
<comment type="subcellular location">
    <subcellularLocation>
        <location evidence="1">Cytoplasm</location>
        <location evidence="1">Cytoskeleton</location>
        <location evidence="1">Cilium basal body</location>
    </subcellularLocation>
    <subcellularLocation>
        <location evidence="2">Cytoplasm</location>
        <location evidence="2">Cytoskeleton</location>
        <location evidence="2">Microtubule organizing center</location>
        <location evidence="2">Centrosome</location>
    </subcellularLocation>
</comment>
<feature type="domain" description="FGFR1 oncogene partner (FOP) N-terminal dimerisation" evidence="14">
    <location>
        <begin position="45"/>
        <end position="118"/>
    </location>
</feature>
<organism evidence="15">
    <name type="scientific">Lotharella globosa</name>
    <dbReference type="NCBI Taxonomy" id="91324"/>
    <lineage>
        <taxon>Eukaryota</taxon>
        <taxon>Sar</taxon>
        <taxon>Rhizaria</taxon>
        <taxon>Cercozoa</taxon>
        <taxon>Chlorarachniophyceae</taxon>
        <taxon>Lotharella</taxon>
    </lineage>
</organism>
<evidence type="ECO:0000256" key="10">
    <source>
        <dbReference type="ARBA" id="ARBA00042293"/>
    </source>
</evidence>
<name>A0A7S3ZGN2_9EUKA</name>
<comment type="function">
    <text evidence="11">Required for anchoring microtubules to the centrosomes. Required for ciliation.</text>
</comment>
<evidence type="ECO:0000313" key="15">
    <source>
        <dbReference type="EMBL" id="CAE0682491.1"/>
    </source>
</evidence>
<accession>A0A7S3ZGN2</accession>
<dbReference type="PROSITE" id="PS50896">
    <property type="entry name" value="LISH"/>
    <property type="match status" value="1"/>
</dbReference>
<keyword evidence="7" id="KW-0206">Cytoskeleton</keyword>
<dbReference type="Gene3D" id="1.20.960.40">
    <property type="match status" value="1"/>
</dbReference>
<reference evidence="15" key="1">
    <citation type="submission" date="2021-01" db="EMBL/GenBank/DDBJ databases">
        <authorList>
            <person name="Corre E."/>
            <person name="Pelletier E."/>
            <person name="Niang G."/>
            <person name="Scheremetjew M."/>
            <person name="Finn R."/>
            <person name="Kale V."/>
            <person name="Holt S."/>
            <person name="Cochrane G."/>
            <person name="Meng A."/>
            <person name="Brown T."/>
            <person name="Cohen L."/>
        </authorList>
    </citation>
    <scope>NUCLEOTIDE SEQUENCE</scope>
    <source>
        <strain evidence="15">CCCM811</strain>
    </source>
</reference>
<evidence type="ECO:0000259" key="14">
    <source>
        <dbReference type="Pfam" id="PF09398"/>
    </source>
</evidence>
<comment type="similarity">
    <text evidence="3">Belongs to the CEP43 family.</text>
</comment>
<evidence type="ECO:0000256" key="8">
    <source>
        <dbReference type="ARBA" id="ARBA00023273"/>
    </source>
</evidence>
<keyword evidence="5" id="KW-0597">Phosphoprotein</keyword>
<evidence type="ECO:0000256" key="12">
    <source>
        <dbReference type="ARBA" id="ARBA00046373"/>
    </source>
</evidence>
<keyword evidence="6" id="KW-0970">Cilium biogenesis/degradation</keyword>